<dbReference type="PANTHER" id="PTHR30024">
    <property type="entry name" value="ALIPHATIC SULFONATES-BINDING PROTEIN-RELATED"/>
    <property type="match status" value="1"/>
</dbReference>
<dbReference type="InterPro" id="IPR011006">
    <property type="entry name" value="CheY-like_superfamily"/>
</dbReference>
<evidence type="ECO:0000313" key="3">
    <source>
        <dbReference type="EMBL" id="MBD3324696.1"/>
    </source>
</evidence>
<gene>
    <name evidence="3" type="ORF">GF339_08935</name>
</gene>
<keyword evidence="1" id="KW-0597">Phosphoprotein</keyword>
<name>A0A9D5JVI5_9BACT</name>
<feature type="modified residue" description="4-aspartylphosphate" evidence="1">
    <location>
        <position position="393"/>
    </location>
</feature>
<organism evidence="3 4">
    <name type="scientific">candidate division KSB3 bacterium</name>
    <dbReference type="NCBI Taxonomy" id="2044937"/>
    <lineage>
        <taxon>Bacteria</taxon>
        <taxon>candidate division KSB3</taxon>
    </lineage>
</organism>
<dbReference type="SUPFAM" id="SSF52172">
    <property type="entry name" value="CheY-like"/>
    <property type="match status" value="1"/>
</dbReference>
<dbReference type="Gene3D" id="3.40.50.2300">
    <property type="match status" value="1"/>
</dbReference>
<evidence type="ECO:0000259" key="2">
    <source>
        <dbReference type="PROSITE" id="PS50110"/>
    </source>
</evidence>
<feature type="domain" description="Response regulatory" evidence="2">
    <location>
        <begin position="343"/>
        <end position="458"/>
    </location>
</feature>
<proteinExistence type="predicted"/>
<dbReference type="Gene3D" id="3.40.190.10">
    <property type="entry name" value="Periplasmic binding protein-like II"/>
    <property type="match status" value="2"/>
</dbReference>
<sequence>MSEPIEIWGVKDPNISAQLALAAQLDLFRQDADLDVVCKFLESGTTMPGDVLKAERKPFAFTQTPITSILLHEQNLSTKLVTPLADIAGTQQVIIHEASGIRRPQDLEGTQVGMAQGAAVYIALRNMAKDCNVDLDQVQFVNLLPHDQLTAFDEGRLDALACWEPWTTKAQTMGGQFFFSGSRSEIPGMEGDVNWLVNQSCLIVPDDHLETHPDLIVEVLKVLHKATELINHQRKEVSKTLASFFGISRVELIMAMQKNHYSMVMDSLFRIGVLGFRDFLYENGRVSSKFPEDIFYDTRFLAQVDPELLQFQTTASRDLTIVERDGVYYTQELQLERNGADLKFLIADDSRYVRVALSQAVNTLGGEVIGEATTGSEAIEKFERLRPNFITMDLSMPGLSGVEAITTILRTDPQVNIIVISGTDMDEVREEVFNLGVKIFITKPFDPMKVATVIRSLVA</sequence>
<dbReference type="EMBL" id="WJJP01000281">
    <property type="protein sequence ID" value="MBD3324696.1"/>
    <property type="molecule type" value="Genomic_DNA"/>
</dbReference>
<dbReference type="GO" id="GO:0000160">
    <property type="term" value="P:phosphorelay signal transduction system"/>
    <property type="evidence" value="ECO:0007669"/>
    <property type="project" value="InterPro"/>
</dbReference>
<dbReference type="InterPro" id="IPR015168">
    <property type="entry name" value="SsuA/THI5"/>
</dbReference>
<dbReference type="AlphaFoldDB" id="A0A9D5JVI5"/>
<accession>A0A9D5JVI5</accession>
<dbReference type="InterPro" id="IPR001789">
    <property type="entry name" value="Sig_transdc_resp-reg_receiver"/>
</dbReference>
<reference evidence="3" key="1">
    <citation type="submission" date="2019-11" db="EMBL/GenBank/DDBJ databases">
        <title>Microbial mats filling the niche in hypersaline microbial mats.</title>
        <authorList>
            <person name="Wong H.L."/>
            <person name="Macleod F.I."/>
            <person name="White R.A. III"/>
            <person name="Burns B.P."/>
        </authorList>
    </citation>
    <scope>NUCLEOTIDE SEQUENCE</scope>
    <source>
        <strain evidence="3">Rbin_158</strain>
    </source>
</reference>
<protein>
    <submittedName>
        <fullName evidence="3">Response regulator</fullName>
    </submittedName>
</protein>
<evidence type="ECO:0000313" key="4">
    <source>
        <dbReference type="Proteomes" id="UP000649604"/>
    </source>
</evidence>
<comment type="caution">
    <text evidence="3">The sequence shown here is derived from an EMBL/GenBank/DDBJ whole genome shotgun (WGS) entry which is preliminary data.</text>
</comment>
<dbReference type="PROSITE" id="PS50110">
    <property type="entry name" value="RESPONSE_REGULATORY"/>
    <property type="match status" value="1"/>
</dbReference>
<dbReference type="Pfam" id="PF00072">
    <property type="entry name" value="Response_reg"/>
    <property type="match status" value="1"/>
</dbReference>
<evidence type="ECO:0000256" key="1">
    <source>
        <dbReference type="PROSITE-ProRule" id="PRU00169"/>
    </source>
</evidence>
<dbReference type="Proteomes" id="UP000649604">
    <property type="component" value="Unassembled WGS sequence"/>
</dbReference>
<dbReference type="SMART" id="SM00448">
    <property type="entry name" value="REC"/>
    <property type="match status" value="1"/>
</dbReference>
<dbReference type="SUPFAM" id="SSF53850">
    <property type="entry name" value="Periplasmic binding protein-like II"/>
    <property type="match status" value="1"/>
</dbReference>
<dbReference type="Pfam" id="PF09084">
    <property type="entry name" value="NMT1"/>
    <property type="match status" value="1"/>
</dbReference>